<organism evidence="3 4">
    <name type="scientific">Stephania japonica</name>
    <dbReference type="NCBI Taxonomy" id="461633"/>
    <lineage>
        <taxon>Eukaryota</taxon>
        <taxon>Viridiplantae</taxon>
        <taxon>Streptophyta</taxon>
        <taxon>Embryophyta</taxon>
        <taxon>Tracheophyta</taxon>
        <taxon>Spermatophyta</taxon>
        <taxon>Magnoliopsida</taxon>
        <taxon>Ranunculales</taxon>
        <taxon>Menispermaceae</taxon>
        <taxon>Menispermoideae</taxon>
        <taxon>Cissampelideae</taxon>
        <taxon>Stephania</taxon>
    </lineage>
</organism>
<evidence type="ECO:0000313" key="3">
    <source>
        <dbReference type="EMBL" id="KAK9144614.1"/>
    </source>
</evidence>
<keyword evidence="4" id="KW-1185">Reference proteome</keyword>
<dbReference type="Proteomes" id="UP001417504">
    <property type="component" value="Unassembled WGS sequence"/>
</dbReference>
<feature type="compositionally biased region" description="Polar residues" evidence="2">
    <location>
        <begin position="28"/>
        <end position="43"/>
    </location>
</feature>
<feature type="compositionally biased region" description="Polar residues" evidence="2">
    <location>
        <begin position="1"/>
        <end position="10"/>
    </location>
</feature>
<gene>
    <name evidence="3" type="ORF">Sjap_004517</name>
</gene>
<dbReference type="EMBL" id="JBBNAE010000002">
    <property type="protein sequence ID" value="KAK9144614.1"/>
    <property type="molecule type" value="Genomic_DNA"/>
</dbReference>
<comment type="caution">
    <text evidence="3">The sequence shown here is derived from an EMBL/GenBank/DDBJ whole genome shotgun (WGS) entry which is preliminary data.</text>
</comment>
<keyword evidence="1" id="KW-0175">Coiled coil</keyword>
<feature type="coiled-coil region" evidence="1">
    <location>
        <begin position="78"/>
        <end position="137"/>
    </location>
</feature>
<name>A0AAP0K3F1_9MAGN</name>
<proteinExistence type="predicted"/>
<sequence>MSAPSSSSEIPLTDGMLVDNPTFPPITNHGQESSPLSSPIAQSKPTNYAMSDLALPNDFFAKPSRDIIRYCLAIVQDMNLTEQEMDQWIKQRDQEAEEEIKSILQKISAETMTVIPLESVKNETDEAKKEIDVILERHEEPQKESKEDQPLIFYMADTFVSDDHDLTDSYVLEDFWGARLDPG</sequence>
<protein>
    <submittedName>
        <fullName evidence="3">Uncharacterized protein</fullName>
    </submittedName>
</protein>
<evidence type="ECO:0000256" key="1">
    <source>
        <dbReference type="SAM" id="Coils"/>
    </source>
</evidence>
<feature type="region of interest" description="Disordered" evidence="2">
    <location>
        <begin position="1"/>
        <end position="43"/>
    </location>
</feature>
<evidence type="ECO:0000256" key="2">
    <source>
        <dbReference type="SAM" id="MobiDB-lite"/>
    </source>
</evidence>
<dbReference type="AlphaFoldDB" id="A0AAP0K3F1"/>
<reference evidence="3 4" key="1">
    <citation type="submission" date="2024-01" db="EMBL/GenBank/DDBJ databases">
        <title>Genome assemblies of Stephania.</title>
        <authorList>
            <person name="Yang L."/>
        </authorList>
    </citation>
    <scope>NUCLEOTIDE SEQUENCE [LARGE SCALE GENOMIC DNA]</scope>
    <source>
        <strain evidence="3">QJT</strain>
        <tissue evidence="3">Leaf</tissue>
    </source>
</reference>
<evidence type="ECO:0000313" key="4">
    <source>
        <dbReference type="Proteomes" id="UP001417504"/>
    </source>
</evidence>
<accession>A0AAP0K3F1</accession>